<dbReference type="Proteomes" id="UP000377595">
    <property type="component" value="Unassembled WGS sequence"/>
</dbReference>
<comment type="caution">
    <text evidence="2">The sequence shown here is derived from an EMBL/GenBank/DDBJ whole genome shotgun (WGS) entry which is preliminary data.</text>
</comment>
<dbReference type="PROSITE" id="PS50943">
    <property type="entry name" value="HTH_CROC1"/>
    <property type="match status" value="1"/>
</dbReference>
<organism evidence="2 3">
    <name type="scientific">Acrocarpospora pleiomorpha</name>
    <dbReference type="NCBI Taxonomy" id="90975"/>
    <lineage>
        <taxon>Bacteria</taxon>
        <taxon>Bacillati</taxon>
        <taxon>Actinomycetota</taxon>
        <taxon>Actinomycetes</taxon>
        <taxon>Streptosporangiales</taxon>
        <taxon>Streptosporangiaceae</taxon>
        <taxon>Acrocarpospora</taxon>
    </lineage>
</organism>
<dbReference type="InterPro" id="IPR010982">
    <property type="entry name" value="Lambda_DNA-bd_dom_sf"/>
</dbReference>
<dbReference type="InterPro" id="IPR001387">
    <property type="entry name" value="Cro/C1-type_HTH"/>
</dbReference>
<keyword evidence="3" id="KW-1185">Reference proteome</keyword>
<sequence>MPKPSQQVQPAESPWHLLGAAIRHWREDVHGLSLRATAKRIYSDAADLSRVERGQVRPQPGTVQRLDEALNAKGHLTALFAAASDLDRLRTLEGNSSLTEENATERRRVLQLATSLALGAVGGAEPIRQVFDRDGGRSAEEWEISCTDHLHALRTLPPTQVVADLVVDLVALRQQMQIAAPADLTELQRTTAALSAIHANALTRLSDHGAAIRWWRTAKQAADASGDRSMSLLVRSEEAGHGLYNQRSPEAVLSLIHSAQHLAGSPSVDLMTTEAKALSMLGRHGEALRVIGQAMARAGTMKGDSLGFWSPDQLRFAASWVYSAAGEESQASEPGTTVLASTRDYVYRANIMLHRALSTVVNGGTTEGAQQAAPVIADVPPAYRSGHILATGRMVLRAVPLSQHDQARVGELRDLLTLG</sequence>
<dbReference type="EMBL" id="BLAF01000006">
    <property type="protein sequence ID" value="GES18044.1"/>
    <property type="molecule type" value="Genomic_DNA"/>
</dbReference>
<reference evidence="2 3" key="1">
    <citation type="submission" date="2019-10" db="EMBL/GenBank/DDBJ databases">
        <title>Whole genome shotgun sequence of Acrocarpospora pleiomorpha NBRC 16267.</title>
        <authorList>
            <person name="Ichikawa N."/>
            <person name="Kimura A."/>
            <person name="Kitahashi Y."/>
            <person name="Komaki H."/>
            <person name="Oguchi A."/>
        </authorList>
    </citation>
    <scope>NUCLEOTIDE SEQUENCE [LARGE SCALE GENOMIC DNA]</scope>
    <source>
        <strain evidence="2 3">NBRC 16267</strain>
    </source>
</reference>
<dbReference type="SUPFAM" id="SSF47413">
    <property type="entry name" value="lambda repressor-like DNA-binding domains"/>
    <property type="match status" value="1"/>
</dbReference>
<accession>A0A5M3XA83</accession>
<evidence type="ECO:0000313" key="3">
    <source>
        <dbReference type="Proteomes" id="UP000377595"/>
    </source>
</evidence>
<dbReference type="AlphaFoldDB" id="A0A5M3XA83"/>
<gene>
    <name evidence="2" type="ORF">Aple_009390</name>
</gene>
<protein>
    <recommendedName>
        <fullName evidence="1">HTH cro/C1-type domain-containing protein</fullName>
    </recommendedName>
</protein>
<evidence type="ECO:0000313" key="2">
    <source>
        <dbReference type="EMBL" id="GES18044.1"/>
    </source>
</evidence>
<proteinExistence type="predicted"/>
<feature type="domain" description="HTH cro/C1-type" evidence="1">
    <location>
        <begin position="22"/>
        <end position="79"/>
    </location>
</feature>
<dbReference type="GO" id="GO:0003677">
    <property type="term" value="F:DNA binding"/>
    <property type="evidence" value="ECO:0007669"/>
    <property type="project" value="InterPro"/>
</dbReference>
<dbReference type="Gene3D" id="1.10.260.40">
    <property type="entry name" value="lambda repressor-like DNA-binding domains"/>
    <property type="match status" value="1"/>
</dbReference>
<dbReference type="CDD" id="cd00093">
    <property type="entry name" value="HTH_XRE"/>
    <property type="match status" value="1"/>
</dbReference>
<evidence type="ECO:0000259" key="1">
    <source>
        <dbReference type="PROSITE" id="PS50943"/>
    </source>
</evidence>
<name>A0A5M3XA83_9ACTN</name>
<dbReference type="Pfam" id="PF13560">
    <property type="entry name" value="HTH_31"/>
    <property type="match status" value="1"/>
</dbReference>